<feature type="modified residue" description="4-aspartylphosphate" evidence="13">
    <location>
        <position position="543"/>
    </location>
</feature>
<evidence type="ECO:0000256" key="6">
    <source>
        <dbReference type="ARBA" id="ARBA00023054"/>
    </source>
</evidence>
<dbReference type="PIRSF" id="PIRSF002595">
    <property type="entry name" value="RR_SKN7"/>
    <property type="match status" value="1"/>
</dbReference>
<evidence type="ECO:0000256" key="14">
    <source>
        <dbReference type="SAM" id="Coils"/>
    </source>
</evidence>
<dbReference type="GO" id="GO:0003700">
    <property type="term" value="F:DNA-binding transcription factor activity"/>
    <property type="evidence" value="ECO:0007669"/>
    <property type="project" value="UniProtKB-UniRule"/>
</dbReference>
<feature type="compositionally biased region" description="Basic and acidic residues" evidence="15">
    <location>
        <begin position="156"/>
        <end position="165"/>
    </location>
</feature>
<dbReference type="CDD" id="cd17546">
    <property type="entry name" value="REC_hyHK_CKI1_RcsC-like"/>
    <property type="match status" value="1"/>
</dbReference>
<feature type="region of interest" description="Disordered" evidence="15">
    <location>
        <begin position="269"/>
        <end position="329"/>
    </location>
</feature>
<dbReference type="InterPro" id="IPR014402">
    <property type="entry name" value="Sig_transdc_resp-reg_Skn7"/>
</dbReference>
<dbReference type="GO" id="GO:0034599">
    <property type="term" value="P:cellular response to oxidative stress"/>
    <property type="evidence" value="ECO:0007669"/>
    <property type="project" value="UniProtKB-ARBA"/>
</dbReference>
<keyword evidence="5 12" id="KW-0805">Transcription regulation</keyword>
<proteinExistence type="inferred from homology"/>
<keyword evidence="3 13" id="KW-0597">Phosphoprotein</keyword>
<feature type="compositionally biased region" description="Polar residues" evidence="15">
    <location>
        <begin position="10"/>
        <end position="23"/>
    </location>
</feature>
<feature type="compositionally biased region" description="Polar residues" evidence="15">
    <location>
        <begin position="436"/>
        <end position="450"/>
    </location>
</feature>
<dbReference type="GO" id="GO:0006357">
    <property type="term" value="P:regulation of transcription by RNA polymerase II"/>
    <property type="evidence" value="ECO:0007669"/>
    <property type="project" value="UniProtKB-UniRule"/>
</dbReference>
<dbReference type="PRINTS" id="PR00056">
    <property type="entry name" value="HSFDOMAIN"/>
</dbReference>
<gene>
    <name evidence="17" type="ORF">KGF57_001491</name>
</gene>
<dbReference type="EMBL" id="JAIHNG010000068">
    <property type="protein sequence ID" value="KAI5962046.1"/>
    <property type="molecule type" value="Genomic_DNA"/>
</dbReference>
<feature type="region of interest" description="Disordered" evidence="15">
    <location>
        <begin position="1"/>
        <end position="23"/>
    </location>
</feature>
<dbReference type="FunFam" id="1.10.10.10:FF:000380">
    <property type="entry name" value="Transcription factor SKN7"/>
    <property type="match status" value="1"/>
</dbReference>
<organism evidence="17 18">
    <name type="scientific">Candida theae</name>
    <dbReference type="NCBI Taxonomy" id="1198502"/>
    <lineage>
        <taxon>Eukaryota</taxon>
        <taxon>Fungi</taxon>
        <taxon>Dikarya</taxon>
        <taxon>Ascomycota</taxon>
        <taxon>Saccharomycotina</taxon>
        <taxon>Pichiomycetes</taxon>
        <taxon>Debaryomycetaceae</taxon>
        <taxon>Candida/Lodderomyces clade</taxon>
        <taxon>Candida</taxon>
    </lineage>
</organism>
<dbReference type="InterPro" id="IPR036388">
    <property type="entry name" value="WH-like_DNA-bd_sf"/>
</dbReference>
<comment type="caution">
    <text evidence="17">The sequence shown here is derived from an EMBL/GenBank/DDBJ whole genome shotgun (WGS) entry which is preliminary data.</text>
</comment>
<dbReference type="GO" id="GO:0005634">
    <property type="term" value="C:nucleus"/>
    <property type="evidence" value="ECO:0007669"/>
    <property type="project" value="UniProtKB-SubCell"/>
</dbReference>
<feature type="compositionally biased region" description="Polar residues" evidence="15">
    <location>
        <begin position="139"/>
        <end position="150"/>
    </location>
</feature>
<feature type="region of interest" description="Disordered" evidence="15">
    <location>
        <begin position="130"/>
        <end position="173"/>
    </location>
</feature>
<evidence type="ECO:0000256" key="15">
    <source>
        <dbReference type="SAM" id="MobiDB-lite"/>
    </source>
</evidence>
<keyword evidence="7 12" id="KW-0238">DNA-binding</keyword>
<dbReference type="Gene3D" id="1.10.10.10">
    <property type="entry name" value="Winged helix-like DNA-binding domain superfamily/Winged helix DNA-binding domain"/>
    <property type="match status" value="1"/>
</dbReference>
<feature type="compositionally biased region" description="Polar residues" evidence="15">
    <location>
        <begin position="458"/>
        <end position="477"/>
    </location>
</feature>
<dbReference type="SMART" id="SM00448">
    <property type="entry name" value="REC"/>
    <property type="match status" value="1"/>
</dbReference>
<evidence type="ECO:0000313" key="18">
    <source>
        <dbReference type="Proteomes" id="UP001204833"/>
    </source>
</evidence>
<evidence type="ECO:0000256" key="1">
    <source>
        <dbReference type="ARBA" id="ARBA00004123"/>
    </source>
</evidence>
<dbReference type="Gene3D" id="3.40.50.2300">
    <property type="match status" value="1"/>
</dbReference>
<dbReference type="SMART" id="SM00415">
    <property type="entry name" value="HSF"/>
    <property type="match status" value="1"/>
</dbReference>
<dbReference type="GeneID" id="76149550"/>
<dbReference type="Pfam" id="PF00447">
    <property type="entry name" value="HSF_DNA-bind"/>
    <property type="match status" value="1"/>
</dbReference>
<feature type="region of interest" description="Disordered" evidence="15">
    <location>
        <begin position="397"/>
        <end position="477"/>
    </location>
</feature>
<evidence type="ECO:0000256" key="7">
    <source>
        <dbReference type="ARBA" id="ARBA00023125"/>
    </source>
</evidence>
<dbReference type="SUPFAM" id="SSF46785">
    <property type="entry name" value="Winged helix' DNA-binding domain"/>
    <property type="match status" value="1"/>
</dbReference>
<dbReference type="RefSeq" id="XP_051609995.1">
    <property type="nucleotide sequence ID" value="XM_051750702.1"/>
</dbReference>
<dbReference type="PROSITE" id="PS00434">
    <property type="entry name" value="HSF_DOMAIN"/>
    <property type="match status" value="1"/>
</dbReference>
<keyword evidence="6 14" id="KW-0175">Coiled coil</keyword>
<dbReference type="AlphaFoldDB" id="A0AAD5BGW1"/>
<dbReference type="GO" id="GO:1900445">
    <property type="term" value="P:positive regulation of filamentous growth of a population of unicellular organisms in response to biotic stimulus"/>
    <property type="evidence" value="ECO:0007669"/>
    <property type="project" value="UniProtKB-ARBA"/>
</dbReference>
<dbReference type="PANTHER" id="PTHR45339">
    <property type="entry name" value="HYBRID SIGNAL TRANSDUCTION HISTIDINE KINASE J"/>
    <property type="match status" value="1"/>
</dbReference>
<feature type="compositionally biased region" description="Low complexity" evidence="15">
    <location>
        <begin position="278"/>
        <end position="295"/>
    </location>
</feature>
<evidence type="ECO:0000256" key="3">
    <source>
        <dbReference type="ARBA" id="ARBA00022553"/>
    </source>
</evidence>
<evidence type="ECO:0000256" key="13">
    <source>
        <dbReference type="PROSITE-ProRule" id="PRU00169"/>
    </source>
</evidence>
<keyword evidence="4" id="KW-0902">Two-component regulatory system</keyword>
<feature type="compositionally biased region" description="Polar residues" evidence="15">
    <location>
        <begin position="409"/>
        <end position="424"/>
    </location>
</feature>
<comment type="subunit">
    <text evidence="2">Homotrimer.</text>
</comment>
<dbReference type="Pfam" id="PF00072">
    <property type="entry name" value="Response_reg"/>
    <property type="match status" value="1"/>
</dbReference>
<dbReference type="GO" id="GO:0043565">
    <property type="term" value="F:sequence-specific DNA binding"/>
    <property type="evidence" value="ECO:0007669"/>
    <property type="project" value="InterPro"/>
</dbReference>
<evidence type="ECO:0000256" key="2">
    <source>
        <dbReference type="ARBA" id="ARBA00011233"/>
    </source>
</evidence>
<evidence type="ECO:0000256" key="8">
    <source>
        <dbReference type="ARBA" id="ARBA00023163"/>
    </source>
</evidence>
<feature type="coiled-coil region" evidence="14">
    <location>
        <begin position="197"/>
        <end position="231"/>
    </location>
</feature>
<keyword evidence="8 12" id="KW-0804">Transcription</keyword>
<dbReference type="InterPro" id="IPR000232">
    <property type="entry name" value="HSF_DNA-bd"/>
</dbReference>
<dbReference type="InterPro" id="IPR011006">
    <property type="entry name" value="CheY-like_superfamily"/>
</dbReference>
<dbReference type="PROSITE" id="PS50110">
    <property type="entry name" value="RESPONSE_REGULATORY"/>
    <property type="match status" value="1"/>
</dbReference>
<comment type="similarity">
    <text evidence="11">Belongs to the SKN7 family.</text>
</comment>
<dbReference type="Proteomes" id="UP001204833">
    <property type="component" value="Unassembled WGS sequence"/>
</dbReference>
<sequence length="626" mass="68285">MSSLDKPIAPNSTLATTASSNQSGSNDFVKKLFLMLQEDDYKDVVRWTQSGDSFVVINTNKFTKDILPRHFKHSNFASFVRQLNKYDFHKVKIPNEAKSTYPYGEDAWEFKHPDFKMNDRVSLENIKRKGPSSKKFTRQVPNGNKTSSRANAAGIIKHEESREASESGAKGASAAEAADEIDVGYYNERISQLNSGQNKLRDQINQVKDANQMLNQEINILQRKYQTLVEHIVSINSFNERYYRSIGVLVNSLAQAGIKLPPLDFPLPNTGPFQLQEPNSSSSSFPLTSSSMPASTLPSISQHLQSQSPRVNNLSSPLVPSAQTGSPRLPILQATPAANAQTSLLHQNNRTLSIPGGRPAPTSFAATSPISGLASLSRSSSIHQLSQPSFPIDKFPTEAAEASAASTSRKQSGGDNSNQNSPASDGNALSGKRQRQGQSSIDGTNNNHPPTSGDFVQPSPSNKPLSPMTSTSASPSGTVLPQIITTSIPNPKFHVLLVEDDNVCIQLCRKFLVKYGCQVTVVTDGLNAISTVESTKYDLVLMDIVMPNLDGATATSVIRSFDTRTPIIAMTGNIEDNDLVTYLQNGMSDILAKPFTKDDLYSILAKHLLKEEKSDEEPTSKKQRVE</sequence>
<evidence type="ECO:0000256" key="4">
    <source>
        <dbReference type="ARBA" id="ARBA00023012"/>
    </source>
</evidence>
<evidence type="ECO:0000256" key="12">
    <source>
        <dbReference type="PIRNR" id="PIRNR002595"/>
    </source>
</evidence>
<protein>
    <recommendedName>
        <fullName evidence="12">Transcription factor</fullName>
    </recommendedName>
</protein>
<feature type="compositionally biased region" description="Polar residues" evidence="15">
    <location>
        <begin position="296"/>
        <end position="326"/>
    </location>
</feature>
<dbReference type="SUPFAM" id="SSF52172">
    <property type="entry name" value="CheY-like"/>
    <property type="match status" value="1"/>
</dbReference>
<dbReference type="FunFam" id="3.40.50.2300:FF:000439">
    <property type="entry name" value="Transcription factor SKN7"/>
    <property type="match status" value="1"/>
</dbReference>
<evidence type="ECO:0000313" key="17">
    <source>
        <dbReference type="EMBL" id="KAI5962046.1"/>
    </source>
</evidence>
<dbReference type="InterPro" id="IPR036390">
    <property type="entry name" value="WH_DNA-bd_sf"/>
</dbReference>
<comment type="subcellular location">
    <subcellularLocation>
        <location evidence="1 12">Nucleus</location>
    </subcellularLocation>
</comment>
<dbReference type="InterPro" id="IPR001789">
    <property type="entry name" value="Sig_transdc_resp-reg_receiver"/>
</dbReference>
<dbReference type="GO" id="GO:0036180">
    <property type="term" value="P:filamentous growth of a population of unicellular organisms in response to biotic stimulus"/>
    <property type="evidence" value="ECO:0007669"/>
    <property type="project" value="UniProtKB-ARBA"/>
</dbReference>
<reference evidence="17 18" key="1">
    <citation type="journal article" date="2022" name="DNA Res.">
        <title>Genome analysis of five recently described species of the CUG-Ser clade uncovers Candida theae as a new hybrid lineage with pathogenic potential in the Candida parapsilosis species complex.</title>
        <authorList>
            <person name="Mixao V."/>
            <person name="Del Olmo V."/>
            <person name="Hegedusova E."/>
            <person name="Saus E."/>
            <person name="Pryszcz L."/>
            <person name="Cillingova A."/>
            <person name="Nosek J."/>
            <person name="Gabaldon T."/>
        </authorList>
    </citation>
    <scope>NUCLEOTIDE SEQUENCE [LARGE SCALE GENOMIC DNA]</scope>
    <source>
        <strain evidence="17 18">CBS 12239</strain>
    </source>
</reference>
<comment type="function">
    <text evidence="10">Transcription factor that is part of a SLN1-YPD1-SKN7 two-component regulatory system, which controls gene expression in response to changes in the osmolarity of the extracellular environment. Under low osmotic conditions, phosphorylated and activated by the phosphorelay intermediate protein YPD1. Also activated in response to oxidative stress, independent on the two-component regulatory system. Regulates heat shock genes in response to oxidative stress and genes involved in cell wall integrity in response to osmotic changes.</text>
</comment>
<evidence type="ECO:0000256" key="10">
    <source>
        <dbReference type="ARBA" id="ARBA00057149"/>
    </source>
</evidence>
<keyword evidence="18" id="KW-1185">Reference proteome</keyword>
<evidence type="ECO:0000259" key="16">
    <source>
        <dbReference type="PROSITE" id="PS50110"/>
    </source>
</evidence>
<evidence type="ECO:0000256" key="5">
    <source>
        <dbReference type="ARBA" id="ARBA00023015"/>
    </source>
</evidence>
<evidence type="ECO:0000256" key="9">
    <source>
        <dbReference type="ARBA" id="ARBA00023242"/>
    </source>
</evidence>
<dbReference type="GO" id="GO:0000156">
    <property type="term" value="F:phosphorelay response regulator activity"/>
    <property type="evidence" value="ECO:0007669"/>
    <property type="project" value="InterPro"/>
</dbReference>
<feature type="compositionally biased region" description="Low complexity" evidence="15">
    <location>
        <begin position="397"/>
        <end position="408"/>
    </location>
</feature>
<evidence type="ECO:0000256" key="11">
    <source>
        <dbReference type="ARBA" id="ARBA00061465"/>
    </source>
</evidence>
<feature type="domain" description="Response regulatory" evidence="16">
    <location>
        <begin position="494"/>
        <end position="608"/>
    </location>
</feature>
<accession>A0AAD5BGW1</accession>
<dbReference type="PANTHER" id="PTHR45339:SF1">
    <property type="entry name" value="HYBRID SIGNAL TRANSDUCTION HISTIDINE KINASE J"/>
    <property type="match status" value="1"/>
</dbReference>
<name>A0AAD5BGW1_9ASCO</name>
<keyword evidence="9 12" id="KW-0539">Nucleus</keyword>